<protein>
    <recommendedName>
        <fullName evidence="2">RNase H type-1 domain-containing protein</fullName>
    </recommendedName>
</protein>
<evidence type="ECO:0000259" key="2">
    <source>
        <dbReference type="Pfam" id="PF13456"/>
    </source>
</evidence>
<dbReference type="Proteomes" id="UP001187471">
    <property type="component" value="Unassembled WGS sequence"/>
</dbReference>
<comment type="caution">
    <text evidence="3">The sequence shown here is derived from an EMBL/GenBank/DDBJ whole genome shotgun (WGS) entry which is preliminary data.</text>
</comment>
<dbReference type="InterPro" id="IPR002156">
    <property type="entry name" value="RNaseH_domain"/>
</dbReference>
<dbReference type="InterPro" id="IPR044730">
    <property type="entry name" value="RNase_H-like_dom_plant"/>
</dbReference>
<dbReference type="PANTHER" id="PTHR47074:SF75">
    <property type="entry name" value="RNASE H TYPE-1 DOMAIN-CONTAINING PROTEIN"/>
    <property type="match status" value="1"/>
</dbReference>
<evidence type="ECO:0000313" key="3">
    <source>
        <dbReference type="EMBL" id="KAK2995436.1"/>
    </source>
</evidence>
<sequence length="747" mass="83629">MTRLALRVFGRIQGIGRIWLFPAGMSVRHHTPRIVFRTCDPSSEKLAFSPLEAARRIGLAAFLTDPLSHLESVQPFSWNTFLTGLSACYQSDLAARAEKDGLRAVTLSQTRSFKQFLNDCCFLDLGFKGTPFTWCNVRPGEANVRIRLDRALATAEWRLLFPQAQILLKCSFTPKKKSKEKSKGMAAIRITSELPFEAYSTSTGDIGLEAASYGHESPATLFSIIFEHVLLAFSTIRAPMSSEIQSVVASPATEEDDLLSRSTKKCKRRSSGDFFGCHDMSQENPPIARMMKKKGGMEEAKSDGSICGLREERAIDRYADAAKANEFDSSIKILQWFPFPTKTKTGPESTSRLGFRRNVRVQFSSSSILSGKADAISSKKEKKTKKPKVVEPKDPSGFDIAAPIWSSFAAALNMNISHLQSLDQRLDTWWTDSGKSQYDIVRNSSALFILWGIWKHRNAILFDNDKLNAHKRPKKEMGFHDRLCILSLNLPIMACKPPRIRWIKWHPPDAGYKLNTDSSALENTGGSIIRDSCAHYGLGTNLIAETKALLTGLELARSFAIPLSSIEVDSQNVIHSLESDKLSQTLRQANRVADSLASIAHQHKSQQLFLSSRELVQHSNEDKDTKVDWFVFMLRCLSFSVCSIRIERKVSPDLIYEIFSNMSFTSTRQDKEKCSKATSKVRSWKTRLEAIAGLNWTPRTSCGCRLLASSSSSSPKLGNKDNKPKTRESIALFHYPTQSNLDKDHDS</sequence>
<dbReference type="InterPro" id="IPR052929">
    <property type="entry name" value="RNase_H-like_EbsB-rel"/>
</dbReference>
<proteinExistence type="predicted"/>
<dbReference type="GO" id="GO:0004523">
    <property type="term" value="F:RNA-DNA hybrid ribonuclease activity"/>
    <property type="evidence" value="ECO:0007669"/>
    <property type="project" value="InterPro"/>
</dbReference>
<accession>A0AA88S3N7</accession>
<dbReference type="Pfam" id="PF13456">
    <property type="entry name" value="RVT_3"/>
    <property type="match status" value="1"/>
</dbReference>
<feature type="compositionally biased region" description="Basic and acidic residues" evidence="1">
    <location>
        <begin position="718"/>
        <end position="728"/>
    </location>
</feature>
<dbReference type="SUPFAM" id="SSF56219">
    <property type="entry name" value="DNase I-like"/>
    <property type="match status" value="1"/>
</dbReference>
<evidence type="ECO:0000256" key="1">
    <source>
        <dbReference type="SAM" id="MobiDB-lite"/>
    </source>
</evidence>
<reference evidence="3" key="1">
    <citation type="submission" date="2022-12" db="EMBL/GenBank/DDBJ databases">
        <title>Draft genome assemblies for two species of Escallonia (Escalloniales).</title>
        <authorList>
            <person name="Chanderbali A."/>
            <person name="Dervinis C."/>
            <person name="Anghel I."/>
            <person name="Soltis D."/>
            <person name="Soltis P."/>
            <person name="Zapata F."/>
        </authorList>
    </citation>
    <scope>NUCLEOTIDE SEQUENCE</scope>
    <source>
        <strain evidence="3">UCBG92.1500</strain>
        <tissue evidence="3">Leaf</tissue>
    </source>
</reference>
<name>A0AA88S3N7_9ASTE</name>
<dbReference type="InterPro" id="IPR036691">
    <property type="entry name" value="Endo/exonu/phosph_ase_sf"/>
</dbReference>
<dbReference type="InterPro" id="IPR036397">
    <property type="entry name" value="RNaseH_sf"/>
</dbReference>
<dbReference type="AlphaFoldDB" id="A0AA88S3N7"/>
<dbReference type="EMBL" id="JAVXUO010000105">
    <property type="protein sequence ID" value="KAK2995436.1"/>
    <property type="molecule type" value="Genomic_DNA"/>
</dbReference>
<dbReference type="PANTHER" id="PTHR47074">
    <property type="entry name" value="BNAC02G40300D PROTEIN"/>
    <property type="match status" value="1"/>
</dbReference>
<feature type="domain" description="RNase H type-1" evidence="2">
    <location>
        <begin position="539"/>
        <end position="605"/>
    </location>
</feature>
<gene>
    <name evidence="3" type="ORF">RJ640_029068</name>
</gene>
<keyword evidence="4" id="KW-1185">Reference proteome</keyword>
<dbReference type="GO" id="GO:0003676">
    <property type="term" value="F:nucleic acid binding"/>
    <property type="evidence" value="ECO:0007669"/>
    <property type="project" value="InterPro"/>
</dbReference>
<dbReference type="InterPro" id="IPR012337">
    <property type="entry name" value="RNaseH-like_sf"/>
</dbReference>
<dbReference type="CDD" id="cd06222">
    <property type="entry name" value="RNase_H_like"/>
    <property type="match status" value="1"/>
</dbReference>
<evidence type="ECO:0000313" key="4">
    <source>
        <dbReference type="Proteomes" id="UP001187471"/>
    </source>
</evidence>
<dbReference type="SUPFAM" id="SSF53098">
    <property type="entry name" value="Ribonuclease H-like"/>
    <property type="match status" value="1"/>
</dbReference>
<dbReference type="Gene3D" id="3.30.420.10">
    <property type="entry name" value="Ribonuclease H-like superfamily/Ribonuclease H"/>
    <property type="match status" value="1"/>
</dbReference>
<organism evidence="3 4">
    <name type="scientific">Escallonia rubra</name>
    <dbReference type="NCBI Taxonomy" id="112253"/>
    <lineage>
        <taxon>Eukaryota</taxon>
        <taxon>Viridiplantae</taxon>
        <taxon>Streptophyta</taxon>
        <taxon>Embryophyta</taxon>
        <taxon>Tracheophyta</taxon>
        <taxon>Spermatophyta</taxon>
        <taxon>Magnoliopsida</taxon>
        <taxon>eudicotyledons</taxon>
        <taxon>Gunneridae</taxon>
        <taxon>Pentapetalae</taxon>
        <taxon>asterids</taxon>
        <taxon>campanulids</taxon>
        <taxon>Escalloniales</taxon>
        <taxon>Escalloniaceae</taxon>
        <taxon>Escallonia</taxon>
    </lineage>
</organism>
<feature type="region of interest" description="Disordered" evidence="1">
    <location>
        <begin position="708"/>
        <end position="747"/>
    </location>
</feature>